<feature type="non-terminal residue" evidence="1">
    <location>
        <position position="101"/>
    </location>
</feature>
<proteinExistence type="predicted"/>
<name>A0A0F9CRW0_9ZZZZ</name>
<protein>
    <submittedName>
        <fullName evidence="1">Uncharacterized protein</fullName>
    </submittedName>
</protein>
<comment type="caution">
    <text evidence="1">The sequence shown here is derived from an EMBL/GenBank/DDBJ whole genome shotgun (WGS) entry which is preliminary data.</text>
</comment>
<dbReference type="AlphaFoldDB" id="A0A0F9CRW0"/>
<accession>A0A0F9CRW0</accession>
<evidence type="ECO:0000313" key="1">
    <source>
        <dbReference type="EMBL" id="KKL39760.1"/>
    </source>
</evidence>
<organism evidence="1">
    <name type="scientific">marine sediment metagenome</name>
    <dbReference type="NCBI Taxonomy" id="412755"/>
    <lineage>
        <taxon>unclassified sequences</taxon>
        <taxon>metagenomes</taxon>
        <taxon>ecological metagenomes</taxon>
    </lineage>
</organism>
<sequence>MVRVPAHLLAEDAKTKICRTSVCLVRMGELVMAFDQFPPPEIVGQAMVALLRNDQIPEAVLPYLDVILRADWRWSQSKDEQQVATFEKEGLRQLVAVVDVY</sequence>
<reference evidence="1" key="1">
    <citation type="journal article" date="2015" name="Nature">
        <title>Complex archaea that bridge the gap between prokaryotes and eukaryotes.</title>
        <authorList>
            <person name="Spang A."/>
            <person name="Saw J.H."/>
            <person name="Jorgensen S.L."/>
            <person name="Zaremba-Niedzwiedzka K."/>
            <person name="Martijn J."/>
            <person name="Lind A.E."/>
            <person name="van Eijk R."/>
            <person name="Schleper C."/>
            <person name="Guy L."/>
            <person name="Ettema T.J."/>
        </authorList>
    </citation>
    <scope>NUCLEOTIDE SEQUENCE</scope>
</reference>
<gene>
    <name evidence="1" type="ORF">LCGC14_2368030</name>
</gene>
<dbReference type="EMBL" id="LAZR01034845">
    <property type="protein sequence ID" value="KKL39760.1"/>
    <property type="molecule type" value="Genomic_DNA"/>
</dbReference>